<keyword evidence="2" id="KW-1185">Reference proteome</keyword>
<evidence type="ECO:0000313" key="1">
    <source>
        <dbReference type="EMBL" id="GAA4269925.1"/>
    </source>
</evidence>
<accession>A0ABP8ECG1</accession>
<evidence type="ECO:0000313" key="2">
    <source>
        <dbReference type="Proteomes" id="UP001500027"/>
    </source>
</evidence>
<dbReference type="Proteomes" id="UP001500027">
    <property type="component" value="Unassembled WGS sequence"/>
</dbReference>
<name>A0ABP8ECG1_9FLAO</name>
<dbReference type="EMBL" id="BAABAV010000002">
    <property type="protein sequence ID" value="GAA4269925.1"/>
    <property type="molecule type" value="Genomic_DNA"/>
</dbReference>
<sequence>MEAFQKYKSFNGNKSIEELQYNISIAINRLENLKLELEFYTILIHKPFFKNHMINLYESLSIFKKELKAISDNRVALLNKMYSHSNHIRNKIECDDLACDYFFIKEHDDIELRVFNFHEAFLDLKFRLFQYLESVFVN</sequence>
<gene>
    <name evidence="1" type="ORF">GCM10022257_20260</name>
</gene>
<reference evidence="2" key="1">
    <citation type="journal article" date="2019" name="Int. J. Syst. Evol. Microbiol.">
        <title>The Global Catalogue of Microorganisms (GCM) 10K type strain sequencing project: providing services to taxonomists for standard genome sequencing and annotation.</title>
        <authorList>
            <consortium name="The Broad Institute Genomics Platform"/>
            <consortium name="The Broad Institute Genome Sequencing Center for Infectious Disease"/>
            <person name="Wu L."/>
            <person name="Ma J."/>
        </authorList>
    </citation>
    <scope>NUCLEOTIDE SEQUENCE [LARGE SCALE GENOMIC DNA]</scope>
    <source>
        <strain evidence="2">JCM 17452</strain>
    </source>
</reference>
<organism evidence="1 2">
    <name type="scientific">Hyunsoonleella aestuarii</name>
    <dbReference type="NCBI Taxonomy" id="912802"/>
    <lineage>
        <taxon>Bacteria</taxon>
        <taxon>Pseudomonadati</taxon>
        <taxon>Bacteroidota</taxon>
        <taxon>Flavobacteriia</taxon>
        <taxon>Flavobacteriales</taxon>
        <taxon>Flavobacteriaceae</taxon>
    </lineage>
</organism>
<protein>
    <submittedName>
        <fullName evidence="1">Uncharacterized protein</fullName>
    </submittedName>
</protein>
<dbReference type="RefSeq" id="WP_139002312.1">
    <property type="nucleotide sequence ID" value="NZ_BAABAV010000002.1"/>
</dbReference>
<proteinExistence type="predicted"/>
<comment type="caution">
    <text evidence="1">The sequence shown here is derived from an EMBL/GenBank/DDBJ whole genome shotgun (WGS) entry which is preliminary data.</text>
</comment>